<dbReference type="Gene3D" id="2.40.50.100">
    <property type="match status" value="1"/>
</dbReference>
<evidence type="ECO:0000313" key="3">
    <source>
        <dbReference type="Proteomes" id="UP001607151"/>
    </source>
</evidence>
<dbReference type="InterPro" id="IPR050739">
    <property type="entry name" value="MFP"/>
</dbReference>
<protein>
    <submittedName>
        <fullName evidence="2">HlyD family secretion protein</fullName>
    </submittedName>
</protein>
<dbReference type="RefSeq" id="WP_394607934.1">
    <property type="nucleotide sequence ID" value="NZ_JBIHSN010000002.1"/>
</dbReference>
<keyword evidence="1" id="KW-0472">Membrane</keyword>
<sequence>METILILTYTAFCIAIFKIFRIPLNKWTVPTAVLGGVVLLGSIFLAMNYFQPFTQLGGQIYSTTPMVSNVRARVVSVDVEPNKLVKQGDVLVRLNDTPFKAAVVQKKAALAAAKQNVLVLEAAYKQAAATSVQALAERDRSQREATRYQKGYKRGAFTLQQVDDKQQTAKGAEAAYQAALSNENAAKAAYESQIDGVNTSVAEAQAALDKAQFNLDQTIVRAPTDGFVSQLALKPGVMAVPLPFKPILTFVTTQDSSEFVAAFRQNSVLNIKPGNEADVIFRALPGRSFKAEVTDILPAIAESQIQANGALLGTNMLQTHGRIMVKLKLKDDISHYNLPMGTNVEVAVYSGNLEHVAIIRKILIRMKSWQNYVYFDH</sequence>
<evidence type="ECO:0000313" key="2">
    <source>
        <dbReference type="EMBL" id="MFH0266009.1"/>
    </source>
</evidence>
<dbReference type="Proteomes" id="UP001607151">
    <property type="component" value="Unassembled WGS sequence"/>
</dbReference>
<dbReference type="EMBL" id="JBIHSN010000002">
    <property type="protein sequence ID" value="MFH0266009.1"/>
    <property type="molecule type" value="Genomic_DNA"/>
</dbReference>
<feature type="transmembrane region" description="Helical" evidence="1">
    <location>
        <begin position="31"/>
        <end position="50"/>
    </location>
</feature>
<organism evidence="2 3">
    <name type="scientific">Vibrio rumoiensis</name>
    <dbReference type="NCBI Taxonomy" id="76258"/>
    <lineage>
        <taxon>Bacteria</taxon>
        <taxon>Pseudomonadati</taxon>
        <taxon>Pseudomonadota</taxon>
        <taxon>Gammaproteobacteria</taxon>
        <taxon>Vibrionales</taxon>
        <taxon>Vibrionaceae</taxon>
        <taxon>Vibrio</taxon>
    </lineage>
</organism>
<reference evidence="2 3" key="1">
    <citation type="submission" date="2024-10" db="EMBL/GenBank/DDBJ databases">
        <authorList>
            <person name="Yibar A."/>
            <person name="Saticioglu I.B."/>
            <person name="Duman M."/>
            <person name="Ajmi N."/>
            <person name="Gurler F."/>
            <person name="Ay H."/>
            <person name="Onuk E."/>
            <person name="Guler S."/>
            <person name="Romalde J.L."/>
        </authorList>
    </citation>
    <scope>NUCLEOTIDE SEQUENCE [LARGE SCALE GENOMIC DNA]</scope>
    <source>
        <strain evidence="2 3">14-MA-B</strain>
    </source>
</reference>
<proteinExistence type="predicted"/>
<feature type="transmembrane region" description="Helical" evidence="1">
    <location>
        <begin position="6"/>
        <end position="24"/>
    </location>
</feature>
<dbReference type="PANTHER" id="PTHR30386:SF18">
    <property type="entry name" value="INNER MEMBRANE PROTEIN YIAV-RELATED"/>
    <property type="match status" value="1"/>
</dbReference>
<keyword evidence="1" id="KW-0812">Transmembrane</keyword>
<dbReference type="Gene3D" id="2.40.30.170">
    <property type="match status" value="1"/>
</dbReference>
<comment type="caution">
    <text evidence="2">The sequence shown here is derived from an EMBL/GenBank/DDBJ whole genome shotgun (WGS) entry which is preliminary data.</text>
</comment>
<dbReference type="PANTHER" id="PTHR30386">
    <property type="entry name" value="MEMBRANE FUSION SUBUNIT OF EMRAB-TOLC MULTIDRUG EFFLUX PUMP"/>
    <property type="match status" value="1"/>
</dbReference>
<name>A0ABW7IWU5_9VIBR</name>
<keyword evidence="1" id="KW-1133">Transmembrane helix</keyword>
<accession>A0ABW7IWU5</accession>
<evidence type="ECO:0000256" key="1">
    <source>
        <dbReference type="SAM" id="Phobius"/>
    </source>
</evidence>
<gene>
    <name evidence="2" type="ORF">ACGRQ9_11130</name>
</gene>
<dbReference type="SUPFAM" id="SSF111369">
    <property type="entry name" value="HlyD-like secretion proteins"/>
    <property type="match status" value="1"/>
</dbReference>
<keyword evidence="3" id="KW-1185">Reference proteome</keyword>